<keyword evidence="4" id="KW-1185">Reference proteome</keyword>
<organism evidence="3 4">
    <name type="scientific">Steinernema carpocapsae</name>
    <name type="common">Entomopathogenic nematode</name>
    <dbReference type="NCBI Taxonomy" id="34508"/>
    <lineage>
        <taxon>Eukaryota</taxon>
        <taxon>Metazoa</taxon>
        <taxon>Ecdysozoa</taxon>
        <taxon>Nematoda</taxon>
        <taxon>Chromadorea</taxon>
        <taxon>Rhabditida</taxon>
        <taxon>Tylenchina</taxon>
        <taxon>Panagrolaimomorpha</taxon>
        <taxon>Strongyloidoidea</taxon>
        <taxon>Steinernematidae</taxon>
        <taxon>Steinernema</taxon>
    </lineage>
</organism>
<evidence type="ECO:0000313" key="4">
    <source>
        <dbReference type="Proteomes" id="UP000298663"/>
    </source>
</evidence>
<evidence type="ECO:0000259" key="2">
    <source>
        <dbReference type="Pfam" id="PF01682"/>
    </source>
</evidence>
<gene>
    <name evidence="3" type="ORF">L596_000551</name>
</gene>
<sequence>MQKTLQSQRKNNNFDRRKVQTRFHRSRPRSISFFLNMCTSRGSTVKDMWDCASTHYDHTECCRRNHVIPECLRYCKADDPVTTDYKYLFCIQSFNGIRDCFRSHLDTHANIFGDN</sequence>
<dbReference type="Pfam" id="PF01682">
    <property type="entry name" value="DB"/>
    <property type="match status" value="1"/>
</dbReference>
<evidence type="ECO:0000313" key="3">
    <source>
        <dbReference type="EMBL" id="TMS32748.1"/>
    </source>
</evidence>
<evidence type="ECO:0000256" key="1">
    <source>
        <dbReference type="SAM" id="MobiDB-lite"/>
    </source>
</evidence>
<feature type="region of interest" description="Disordered" evidence="1">
    <location>
        <begin position="1"/>
        <end position="21"/>
    </location>
</feature>
<feature type="compositionally biased region" description="Polar residues" evidence="1">
    <location>
        <begin position="1"/>
        <end position="11"/>
    </location>
</feature>
<protein>
    <recommendedName>
        <fullName evidence="2">Domain of unknown function DB domain-containing protein</fullName>
    </recommendedName>
</protein>
<proteinExistence type="predicted"/>
<dbReference type="EMBL" id="AZBU02000001">
    <property type="protein sequence ID" value="TMS32748.1"/>
    <property type="molecule type" value="Genomic_DNA"/>
</dbReference>
<comment type="caution">
    <text evidence="3">The sequence shown here is derived from an EMBL/GenBank/DDBJ whole genome shotgun (WGS) entry which is preliminary data.</text>
</comment>
<reference evidence="3 4" key="2">
    <citation type="journal article" date="2019" name="G3 (Bethesda)">
        <title>Hybrid Assembly of the Genome of the Entomopathogenic Nematode Steinernema carpocapsae Identifies the X-Chromosome.</title>
        <authorList>
            <person name="Serra L."/>
            <person name="Macchietto M."/>
            <person name="Macias-Munoz A."/>
            <person name="McGill C.J."/>
            <person name="Rodriguez I.M."/>
            <person name="Rodriguez B."/>
            <person name="Murad R."/>
            <person name="Mortazavi A."/>
        </authorList>
    </citation>
    <scope>NUCLEOTIDE SEQUENCE [LARGE SCALE GENOMIC DNA]</scope>
    <source>
        <strain evidence="3 4">ALL</strain>
    </source>
</reference>
<name>A0A4U8UMP1_STECR</name>
<dbReference type="InterPro" id="IPR002602">
    <property type="entry name" value="DB"/>
</dbReference>
<dbReference type="AlphaFoldDB" id="A0A4U8UMP1"/>
<dbReference type="PANTHER" id="PTHR46705">
    <property type="entry name" value="PROTEIN CBG09805"/>
    <property type="match status" value="1"/>
</dbReference>
<dbReference type="OrthoDB" id="5843172at2759"/>
<dbReference type="PANTHER" id="PTHR46705:SF13">
    <property type="entry name" value="DOMAIN OF UNKNOWN FUNCTION DB DOMAIN-CONTAINING PROTEIN"/>
    <property type="match status" value="1"/>
</dbReference>
<feature type="domain" description="Domain of unknown function DB" evidence="2">
    <location>
        <begin position="36"/>
        <end position="101"/>
    </location>
</feature>
<accession>A0A4U8UMP1</accession>
<dbReference type="Proteomes" id="UP000298663">
    <property type="component" value="Unassembled WGS sequence"/>
</dbReference>
<reference evidence="3 4" key="1">
    <citation type="journal article" date="2015" name="Genome Biol.">
        <title>Comparative genomics of Steinernema reveals deeply conserved gene regulatory networks.</title>
        <authorList>
            <person name="Dillman A.R."/>
            <person name="Macchietto M."/>
            <person name="Porter C.F."/>
            <person name="Rogers A."/>
            <person name="Williams B."/>
            <person name="Antoshechkin I."/>
            <person name="Lee M.M."/>
            <person name="Goodwin Z."/>
            <person name="Lu X."/>
            <person name="Lewis E.E."/>
            <person name="Goodrich-Blair H."/>
            <person name="Stock S.P."/>
            <person name="Adams B.J."/>
            <person name="Sternberg P.W."/>
            <person name="Mortazavi A."/>
        </authorList>
    </citation>
    <scope>NUCLEOTIDE SEQUENCE [LARGE SCALE GENOMIC DNA]</scope>
    <source>
        <strain evidence="3 4">ALL</strain>
    </source>
</reference>